<reference evidence="3" key="1">
    <citation type="journal article" date="2012" name="Proc. Natl. Acad. Sci. U.S.A.">
        <title>Antigenic diversity is generated by distinct evolutionary mechanisms in African trypanosome species.</title>
        <authorList>
            <person name="Jackson A.P."/>
            <person name="Berry A."/>
            <person name="Aslett M."/>
            <person name="Allison H.C."/>
            <person name="Burton P."/>
            <person name="Vavrova-Anderson J."/>
            <person name="Brown R."/>
            <person name="Browne H."/>
            <person name="Corton N."/>
            <person name="Hauser H."/>
            <person name="Gamble J."/>
            <person name="Gilderthorp R."/>
            <person name="Marcello L."/>
            <person name="McQuillan J."/>
            <person name="Otto T.D."/>
            <person name="Quail M.A."/>
            <person name="Sanders M.J."/>
            <person name="van Tonder A."/>
            <person name="Ginger M.L."/>
            <person name="Field M.C."/>
            <person name="Barry J.D."/>
            <person name="Hertz-Fowler C."/>
            <person name="Berriman M."/>
        </authorList>
    </citation>
    <scope>NUCLEOTIDE SEQUENCE</scope>
    <source>
        <strain evidence="3">Y486</strain>
    </source>
</reference>
<dbReference type="Gene3D" id="2.130.10.10">
    <property type="entry name" value="YVTN repeat-like/Quinoprotein amine dehydrogenase"/>
    <property type="match status" value="2"/>
</dbReference>
<dbReference type="GO" id="GO:0005737">
    <property type="term" value="C:cytoplasm"/>
    <property type="evidence" value="ECO:0007669"/>
    <property type="project" value="TreeGrafter"/>
</dbReference>
<dbReference type="InterPro" id="IPR036322">
    <property type="entry name" value="WD40_repeat_dom_sf"/>
</dbReference>
<dbReference type="InterPro" id="IPR015943">
    <property type="entry name" value="WD40/YVTN_repeat-like_dom_sf"/>
</dbReference>
<accession>G0TRB7</accession>
<dbReference type="InterPro" id="IPR055476">
    <property type="entry name" value="DUF7048"/>
</dbReference>
<dbReference type="Pfam" id="PF23126">
    <property type="entry name" value="DUF7048"/>
    <property type="match status" value="1"/>
</dbReference>
<feature type="domain" description="DUF7048" evidence="1">
    <location>
        <begin position="51"/>
        <end position="426"/>
    </location>
</feature>
<dbReference type="Pfam" id="PF23136">
    <property type="entry name" value="DUF7051"/>
    <property type="match status" value="1"/>
</dbReference>
<evidence type="ECO:0000313" key="3">
    <source>
        <dbReference type="EMBL" id="CCC46481.1"/>
    </source>
</evidence>
<dbReference type="EMBL" id="HE573017">
    <property type="protein sequence ID" value="CCC46481.1"/>
    <property type="molecule type" value="Genomic_DNA"/>
</dbReference>
<dbReference type="InterPro" id="IPR049916">
    <property type="entry name" value="WDR72-like"/>
</dbReference>
<dbReference type="InterPro" id="IPR055479">
    <property type="entry name" value="DUF7051"/>
</dbReference>
<dbReference type="AlphaFoldDB" id="G0TRB7"/>
<dbReference type="PANTHER" id="PTHR44099">
    <property type="entry name" value="RABCONNECTIN-3B, ISOFORM A"/>
    <property type="match status" value="1"/>
</dbReference>
<dbReference type="SUPFAM" id="SSF50978">
    <property type="entry name" value="WD40 repeat-like"/>
    <property type="match status" value="1"/>
</dbReference>
<dbReference type="SUPFAM" id="SSF69322">
    <property type="entry name" value="Tricorn protease domain 2"/>
    <property type="match status" value="1"/>
</dbReference>
<protein>
    <recommendedName>
        <fullName evidence="4">Guanine nucleotide-binding protein subunit beta-like protein</fullName>
    </recommendedName>
</protein>
<evidence type="ECO:0000259" key="1">
    <source>
        <dbReference type="Pfam" id="PF23126"/>
    </source>
</evidence>
<gene>
    <name evidence="3" type="ORF">TVY486_0101290</name>
</gene>
<proteinExistence type="predicted"/>
<organism evidence="3">
    <name type="scientific">Trypanosoma vivax (strain Y486)</name>
    <dbReference type="NCBI Taxonomy" id="1055687"/>
    <lineage>
        <taxon>Eukaryota</taxon>
        <taxon>Discoba</taxon>
        <taxon>Euglenozoa</taxon>
        <taxon>Kinetoplastea</taxon>
        <taxon>Metakinetoplastina</taxon>
        <taxon>Trypanosomatida</taxon>
        <taxon>Trypanosomatidae</taxon>
        <taxon>Trypanosoma</taxon>
        <taxon>Duttonella</taxon>
    </lineage>
</organism>
<feature type="domain" description="DUF7051" evidence="2">
    <location>
        <begin position="762"/>
        <end position="1015"/>
    </location>
</feature>
<sequence length="1159" mass="128123">MCSVVIEYYCLYARAIFSCSLMFLSVPVTSQEKDLRITVVRQEWGKVDSKPTSLSVSPSALWFLIGDSLQITLCSFEQEDSYRVFGALVFRQFADDCRILSVIRDDGVVSDFEFTEPHPLYTKSAKNIQIDRGADVVHHSFFSSGQALIVSSSGSLGCIELDRDQGNLVGFTTKFEKLHDIVCASTVPTSSLAVLVTCNCTCGVVDISKNVLLGLTCYGFLLHMGPPTSCASLIRGNTDAVDVVLTFSTKGGVYAVRASRKTCDDVHTDDTREYVVKFQSVQSTRYTAHSYITHCGSCVIVASVWQDMVQFAVWNEKELRSIATVENDVYSPYISGFWSGQIFIVIRADGVACPLFVTHDENNPYKLDIVPQEHLNLQSSNGALLCGNSSFFLLLVVKDAPALWAGVPNNLFVTDNGGYERTLTPCGVNVAHGDVLLTDVTLSHTSIALAKIYGSGECMGFILSNMGSEMILLGREDKPEDVTSCLVFAVREKIVFVTGNRDGSLHVWSLGKLTAVLHQVHPGEVDKLISLPTIDGTEEWGFVSVCTRYGSAVIHESEECECLRILQAPCSPLTNLVWDKQTECAVMVSGAVGSLWHVPTCHLERVLETVPFRNDTAEYLDLLSCSPRSRIITVDKISLCGQTHISLIVNVALLLEALSQVKTIKPSGFELALSILFSGISGAVHGLDETLRQLDVKLCRECAFTQRPVSTAQSVSYLLTVFIISKMLTNRTGITDQNDTQHMCALSKSLIDSGKIAEAPTPEDMIMGALPLILQFSELTRQAVRDAVRVAVKQLSPQRLSDLLAYLAQIFSTPRFYSWFRISHTTTTASEWCYKCFVRVAVVSETEVPDTISTLGSAISELKSDTNRFNELIMQTEEEQPVLLLLVILREYYSYLADNIFNDLGCVVDTLASLAFEKDGKIGTSAVKTLLSVASVEGSGFVKDCVKQWYDKNVSWRPRIIAFFGSLIEEMPVLAYMSFSIIKEIVLRALDPHNPNKEERCICALPVLRMIRLAVCRLPSVSFQQQMQLLAIGNTEGVVEVIDLKTTALVACFSSHPEAILCLSYSSDTSSHNIAVLSNKMDMVKVWQARRPKGFFEVIFSGSTIDFHLKTAIDVPKIADHDSIKFDHKLLIKCTLKWLSPHCLELYTPWHDKVQLAVV</sequence>
<dbReference type="PANTHER" id="PTHR44099:SF4">
    <property type="entry name" value="RABCONNECTIN-3B, ISOFORM A"/>
    <property type="match status" value="1"/>
</dbReference>
<dbReference type="VEuPathDB" id="TriTrypDB:TvY486_0101290"/>
<evidence type="ECO:0000259" key="2">
    <source>
        <dbReference type="Pfam" id="PF23136"/>
    </source>
</evidence>
<evidence type="ECO:0008006" key="4">
    <source>
        <dbReference type="Google" id="ProtNLM"/>
    </source>
</evidence>
<name>G0TRB7_TRYVY</name>